<evidence type="ECO:0000256" key="6">
    <source>
        <dbReference type="ARBA" id="ARBA00023136"/>
    </source>
</evidence>
<keyword evidence="10" id="KW-0966">Cell projection</keyword>
<dbReference type="GO" id="GO:0003774">
    <property type="term" value="F:cytoskeletal motor activity"/>
    <property type="evidence" value="ECO:0007669"/>
    <property type="project" value="InterPro"/>
</dbReference>
<comment type="subcellular location">
    <subcellularLocation>
        <location evidence="2">Bacterial flagellum basal body</location>
    </subcellularLocation>
    <subcellularLocation>
        <location evidence="3">Cell outer membrane</location>
    </subcellularLocation>
</comment>
<feature type="chain" id="PRO_5013110619" evidence="9">
    <location>
        <begin position="20"/>
        <end position="219"/>
    </location>
</feature>
<dbReference type="GO" id="GO:0009279">
    <property type="term" value="C:cell outer membrane"/>
    <property type="evidence" value="ECO:0007669"/>
    <property type="project" value="UniProtKB-SubCell"/>
</dbReference>
<name>A0A1M6RFJ4_9AQUI</name>
<keyword evidence="11" id="KW-1185">Reference proteome</keyword>
<evidence type="ECO:0000256" key="5">
    <source>
        <dbReference type="ARBA" id="ARBA00022729"/>
    </source>
</evidence>
<dbReference type="GO" id="GO:0071973">
    <property type="term" value="P:bacterial-type flagellum-dependent cell motility"/>
    <property type="evidence" value="ECO:0007669"/>
    <property type="project" value="InterPro"/>
</dbReference>
<evidence type="ECO:0000256" key="8">
    <source>
        <dbReference type="ARBA" id="ARBA00023237"/>
    </source>
</evidence>
<gene>
    <name evidence="10" type="ORF">SAMN05444391_0627</name>
</gene>
<dbReference type="Pfam" id="PF02107">
    <property type="entry name" value="FlgH"/>
    <property type="match status" value="1"/>
</dbReference>
<keyword evidence="5 9" id="KW-0732">Signal</keyword>
<evidence type="ECO:0000313" key="10">
    <source>
        <dbReference type="EMBL" id="SHK31148.1"/>
    </source>
</evidence>
<dbReference type="GO" id="GO:0009427">
    <property type="term" value="C:bacterial-type flagellum basal body, distal rod, L ring"/>
    <property type="evidence" value="ECO:0007669"/>
    <property type="project" value="InterPro"/>
</dbReference>
<dbReference type="PANTHER" id="PTHR34933:SF1">
    <property type="entry name" value="FLAGELLAR L-RING PROTEIN"/>
    <property type="match status" value="1"/>
</dbReference>
<keyword evidence="6" id="KW-0472">Membrane</keyword>
<evidence type="ECO:0000313" key="11">
    <source>
        <dbReference type="Proteomes" id="UP000189810"/>
    </source>
</evidence>
<accession>A0A1M6RFJ4</accession>
<reference evidence="10 11" key="1">
    <citation type="submission" date="2016-11" db="EMBL/GenBank/DDBJ databases">
        <authorList>
            <person name="Jaros S."/>
            <person name="Januszkiewicz K."/>
            <person name="Wedrychowicz H."/>
        </authorList>
    </citation>
    <scope>NUCLEOTIDE SEQUENCE [LARGE SCALE GENOMIC DNA]</scope>
    <source>
        <strain evidence="10 11">DSM 19557</strain>
    </source>
</reference>
<evidence type="ECO:0000256" key="2">
    <source>
        <dbReference type="ARBA" id="ARBA00004117"/>
    </source>
</evidence>
<dbReference type="Proteomes" id="UP000189810">
    <property type="component" value="Chromosome I"/>
</dbReference>
<dbReference type="EMBL" id="LT670846">
    <property type="protein sequence ID" value="SHK31148.1"/>
    <property type="molecule type" value="Genomic_DNA"/>
</dbReference>
<evidence type="ECO:0000256" key="1">
    <source>
        <dbReference type="ARBA" id="ARBA00002591"/>
    </source>
</evidence>
<dbReference type="InterPro" id="IPR000527">
    <property type="entry name" value="Flag_Lring"/>
</dbReference>
<dbReference type="PANTHER" id="PTHR34933">
    <property type="entry name" value="FLAGELLAR L-RING PROTEIN"/>
    <property type="match status" value="1"/>
</dbReference>
<dbReference type="RefSeq" id="WP_079653783.1">
    <property type="nucleotide sequence ID" value="NZ_LT670846.1"/>
</dbReference>
<evidence type="ECO:0000256" key="4">
    <source>
        <dbReference type="ARBA" id="ARBA00006929"/>
    </source>
</evidence>
<keyword evidence="10" id="KW-0969">Cilium</keyword>
<evidence type="ECO:0000256" key="9">
    <source>
        <dbReference type="SAM" id="SignalP"/>
    </source>
</evidence>
<keyword evidence="7" id="KW-0975">Bacterial flagellum</keyword>
<keyword evidence="10" id="KW-0282">Flagellum</keyword>
<organism evidence="10 11">
    <name type="scientific">Thermocrinis minervae</name>
    <dbReference type="NCBI Taxonomy" id="381751"/>
    <lineage>
        <taxon>Bacteria</taxon>
        <taxon>Pseudomonadati</taxon>
        <taxon>Aquificota</taxon>
        <taxon>Aquificia</taxon>
        <taxon>Aquificales</taxon>
        <taxon>Aquificaceae</taxon>
        <taxon>Thermocrinis</taxon>
    </lineage>
</organism>
<evidence type="ECO:0000256" key="7">
    <source>
        <dbReference type="ARBA" id="ARBA00023143"/>
    </source>
</evidence>
<comment type="similarity">
    <text evidence="4">Belongs to the FlgH family.</text>
</comment>
<feature type="signal peptide" evidence="9">
    <location>
        <begin position="1"/>
        <end position="19"/>
    </location>
</feature>
<comment type="function">
    <text evidence="1">Assembles around the rod to form the L-ring and probably protects the motor/basal body from shearing forces during rotation.</text>
</comment>
<evidence type="ECO:0000256" key="3">
    <source>
        <dbReference type="ARBA" id="ARBA00004442"/>
    </source>
</evidence>
<sequence length="219" mass="23719">MFSILFLLLAFLFSCSQKATTLEQYEKENPYPGKEGIIYASKNSLMPKNVDVNMYADAKASRVGDVIFINVVESLRAVQSVANQSKRSASVKESVASFFGLSQSLLNKLSASGSGSFNSSANAQSQNSEILTTTLAGRVMKVYPNGTMLVEARKTIYVNGSNKEVVIMGIVRQEDLDSSNTVPSNKIANLYVFVDGKGFAEDGGTPGWLARIFAKVLPF</sequence>
<dbReference type="OrthoDB" id="9789227at2"/>
<proteinExistence type="inferred from homology"/>
<protein>
    <submittedName>
        <fullName evidence="10">Flagellar L-ring protein FlgH</fullName>
    </submittedName>
</protein>
<dbReference type="PRINTS" id="PR01008">
    <property type="entry name" value="FLGLRINGFLGH"/>
</dbReference>
<keyword evidence="8" id="KW-0998">Cell outer membrane</keyword>
<dbReference type="AlphaFoldDB" id="A0A1M6RFJ4"/>
<dbReference type="STRING" id="381751.SAMN05444391_0627"/>